<reference evidence="2 3" key="1">
    <citation type="submission" date="2024-08" db="EMBL/GenBank/DDBJ databases">
        <authorList>
            <person name="Cucini C."/>
            <person name="Frati F."/>
        </authorList>
    </citation>
    <scope>NUCLEOTIDE SEQUENCE [LARGE SCALE GENOMIC DNA]</scope>
</reference>
<gene>
    <name evidence="2" type="ORF">ODALV1_LOCUS12247</name>
</gene>
<dbReference type="Gene3D" id="3.30.710.10">
    <property type="entry name" value="Potassium Channel Kv1.1, Chain A"/>
    <property type="match status" value="1"/>
</dbReference>
<evidence type="ECO:0000259" key="1">
    <source>
        <dbReference type="PROSITE" id="PS50097"/>
    </source>
</evidence>
<proteinExistence type="predicted"/>
<accession>A0ABP1QK47</accession>
<dbReference type="SUPFAM" id="SSF54695">
    <property type="entry name" value="POZ domain"/>
    <property type="match status" value="1"/>
</dbReference>
<evidence type="ECO:0000313" key="2">
    <source>
        <dbReference type="EMBL" id="CAL8105969.1"/>
    </source>
</evidence>
<dbReference type="CDD" id="cd18186">
    <property type="entry name" value="BTB_POZ_ZBTB_KLHL-like"/>
    <property type="match status" value="1"/>
</dbReference>
<feature type="domain" description="BTB" evidence="1">
    <location>
        <begin position="197"/>
        <end position="259"/>
    </location>
</feature>
<evidence type="ECO:0000313" key="3">
    <source>
        <dbReference type="Proteomes" id="UP001642540"/>
    </source>
</evidence>
<protein>
    <recommendedName>
        <fullName evidence="1">BTB domain-containing protein</fullName>
    </recommendedName>
</protein>
<dbReference type="InterPro" id="IPR000210">
    <property type="entry name" value="BTB/POZ_dom"/>
</dbReference>
<dbReference type="Proteomes" id="UP001642540">
    <property type="component" value="Unassembled WGS sequence"/>
</dbReference>
<dbReference type="EMBL" id="CAXLJM020000036">
    <property type="protein sequence ID" value="CAL8105969.1"/>
    <property type="molecule type" value="Genomic_DNA"/>
</dbReference>
<dbReference type="Pfam" id="PF00651">
    <property type="entry name" value="BTB"/>
    <property type="match status" value="1"/>
</dbReference>
<comment type="caution">
    <text evidence="2">The sequence shown here is derived from an EMBL/GenBank/DDBJ whole genome shotgun (WGS) entry which is preliminary data.</text>
</comment>
<name>A0ABP1QK47_9HEXA</name>
<dbReference type="PANTHER" id="PTHR24413">
    <property type="entry name" value="SPECKLE-TYPE POZ PROTEIN"/>
    <property type="match status" value="1"/>
</dbReference>
<dbReference type="PROSITE" id="PS50097">
    <property type="entry name" value="BTB"/>
    <property type="match status" value="1"/>
</dbReference>
<dbReference type="InterPro" id="IPR011333">
    <property type="entry name" value="SKP1/BTB/POZ_sf"/>
</dbReference>
<sequence>MSIFFIKEHEYGFHVDGLASISQVAENERFFFSCLHILDPHQLNSINQSESQTNNKPPLLQAANNLIKGTSTMKIVTVHTIITLTDPFKLEIYVNGGVLEGLCKEFGDQIKMKCCFSVVEKRSGKIVLSREFERMKTRGSWVFDCSLDKEVAEALQQLYKSKDSEPRAIITIQVTQDESLPTTEALCKKLLTEGIGSDLTLLSNDGNEFNCHKHILAASSPYFGTMLRIGEWKQKSFKLDLSDKSVASLLKFLYCADLDEIWETHDSLIELFEETRKHNFSPHLEKLLKTALLEKVADSFDIDDLLRLFHLCVGVRDLKDLKQKMFDAIKATPWEELAKSAVYKKIMGSETGLELVACFMAKN</sequence>
<dbReference type="SMART" id="SM00225">
    <property type="entry name" value="BTB"/>
    <property type="match status" value="1"/>
</dbReference>
<organism evidence="2 3">
    <name type="scientific">Orchesella dallaii</name>
    <dbReference type="NCBI Taxonomy" id="48710"/>
    <lineage>
        <taxon>Eukaryota</taxon>
        <taxon>Metazoa</taxon>
        <taxon>Ecdysozoa</taxon>
        <taxon>Arthropoda</taxon>
        <taxon>Hexapoda</taxon>
        <taxon>Collembola</taxon>
        <taxon>Entomobryomorpha</taxon>
        <taxon>Entomobryoidea</taxon>
        <taxon>Orchesellidae</taxon>
        <taxon>Orchesellinae</taxon>
        <taxon>Orchesella</taxon>
    </lineage>
</organism>
<keyword evidence="3" id="KW-1185">Reference proteome</keyword>